<protein>
    <submittedName>
        <fullName evidence="2">Helix-turn-helix transcriptional regulator</fullName>
    </submittedName>
</protein>
<dbReference type="Gene3D" id="1.10.260.40">
    <property type="entry name" value="lambda repressor-like DNA-binding domains"/>
    <property type="match status" value="1"/>
</dbReference>
<accession>A0AAP4BB06</accession>
<dbReference type="AlphaFoldDB" id="A0AAP4BB06"/>
<reference evidence="2 3" key="1">
    <citation type="submission" date="2023-05" db="EMBL/GenBank/DDBJ databases">
        <title>[ruminococcus] sp. nov., isolated from a pig farm feces dump.</title>
        <authorList>
            <person name="Chang Y.-H."/>
        </authorList>
    </citation>
    <scope>NUCLEOTIDE SEQUENCE [LARGE SCALE GENOMIC DNA]</scope>
    <source>
        <strain evidence="2 3">YH-rum2234</strain>
    </source>
</reference>
<dbReference type="RefSeq" id="WP_283230775.1">
    <property type="nucleotide sequence ID" value="NZ_JASGBQ010000011.1"/>
</dbReference>
<dbReference type="Pfam" id="PF12844">
    <property type="entry name" value="HTH_19"/>
    <property type="match status" value="1"/>
</dbReference>
<evidence type="ECO:0000313" key="2">
    <source>
        <dbReference type="EMBL" id="MDI9242325.1"/>
    </source>
</evidence>
<keyword evidence="3" id="KW-1185">Reference proteome</keyword>
<gene>
    <name evidence="2" type="ORF">QJ036_07555</name>
</gene>
<dbReference type="InterPro" id="IPR001387">
    <property type="entry name" value="Cro/C1-type_HTH"/>
</dbReference>
<dbReference type="SUPFAM" id="SSF47413">
    <property type="entry name" value="lambda repressor-like DNA-binding domains"/>
    <property type="match status" value="1"/>
</dbReference>
<comment type="caution">
    <text evidence="2">The sequence shown here is derived from an EMBL/GenBank/DDBJ whole genome shotgun (WGS) entry which is preliminary data.</text>
</comment>
<feature type="domain" description="HTH cro/C1-type" evidence="1">
    <location>
        <begin position="11"/>
        <end position="67"/>
    </location>
</feature>
<dbReference type="Proteomes" id="UP001300383">
    <property type="component" value="Unassembled WGS sequence"/>
</dbReference>
<evidence type="ECO:0000313" key="3">
    <source>
        <dbReference type="Proteomes" id="UP001300383"/>
    </source>
</evidence>
<dbReference type="InterPro" id="IPR010982">
    <property type="entry name" value="Lambda_DNA-bd_dom_sf"/>
</dbReference>
<dbReference type="SMART" id="SM00530">
    <property type="entry name" value="HTH_XRE"/>
    <property type="match status" value="1"/>
</dbReference>
<dbReference type="CDD" id="cd00093">
    <property type="entry name" value="HTH_XRE"/>
    <property type="match status" value="1"/>
</dbReference>
<dbReference type="EMBL" id="JASGBQ010000011">
    <property type="protein sequence ID" value="MDI9242325.1"/>
    <property type="molecule type" value="Genomic_DNA"/>
</dbReference>
<organism evidence="2 3">
    <name type="scientific">Fusibacillus kribbianus</name>
    <dbReference type="NCBI Taxonomy" id="3044208"/>
    <lineage>
        <taxon>Bacteria</taxon>
        <taxon>Bacillati</taxon>
        <taxon>Bacillota</taxon>
        <taxon>Clostridia</taxon>
        <taxon>Lachnospirales</taxon>
        <taxon>Lachnospiraceae</taxon>
        <taxon>Fusibacillus</taxon>
    </lineage>
</organism>
<evidence type="ECO:0000259" key="1">
    <source>
        <dbReference type="PROSITE" id="PS50943"/>
    </source>
</evidence>
<name>A0AAP4BB06_9FIRM</name>
<proteinExistence type="predicted"/>
<sequence>MNAEAIFKQNLYRLRSEHGYSKMAVANGIKIARSYYGYLEEPGKHVCPSFEVMDKIAEFYNITVDELFK</sequence>
<dbReference type="PROSITE" id="PS50943">
    <property type="entry name" value="HTH_CROC1"/>
    <property type="match status" value="1"/>
</dbReference>
<dbReference type="GO" id="GO:0003677">
    <property type="term" value="F:DNA binding"/>
    <property type="evidence" value="ECO:0007669"/>
    <property type="project" value="InterPro"/>
</dbReference>